<keyword evidence="1" id="KW-0812">Transmembrane</keyword>
<dbReference type="EMBL" id="VSSQ01071045">
    <property type="protein sequence ID" value="MPN22742.1"/>
    <property type="molecule type" value="Genomic_DNA"/>
</dbReference>
<proteinExistence type="predicted"/>
<protein>
    <submittedName>
        <fullName evidence="2">Uncharacterized protein</fullName>
    </submittedName>
</protein>
<comment type="caution">
    <text evidence="2">The sequence shown here is derived from an EMBL/GenBank/DDBJ whole genome shotgun (WGS) entry which is preliminary data.</text>
</comment>
<accession>A0A645G9T9</accession>
<evidence type="ECO:0000313" key="2">
    <source>
        <dbReference type="EMBL" id="MPN22742.1"/>
    </source>
</evidence>
<gene>
    <name evidence="2" type="ORF">SDC9_170125</name>
</gene>
<feature type="transmembrane region" description="Helical" evidence="1">
    <location>
        <begin position="95"/>
        <end position="115"/>
    </location>
</feature>
<evidence type="ECO:0000256" key="1">
    <source>
        <dbReference type="SAM" id="Phobius"/>
    </source>
</evidence>
<reference evidence="2" key="1">
    <citation type="submission" date="2019-08" db="EMBL/GenBank/DDBJ databases">
        <authorList>
            <person name="Kucharzyk K."/>
            <person name="Murdoch R.W."/>
            <person name="Higgins S."/>
            <person name="Loffler F."/>
        </authorList>
    </citation>
    <scope>NUCLEOTIDE SEQUENCE</scope>
</reference>
<sequence length="160" mass="18903">MNVAGNMRVAYLLRIHLVKPILLCKCFTYVIVHSVNGFLSICVLFNLPVHVAEVIREHFDSRTNERVRFSRAAALFTVKDKSFCRARVTLFDKHFFYYILYLLDINDCIAILLFGDFTYLIAELFGHFEIISANGVRRLEDRPCYFFWFERNDFSVSLFY</sequence>
<keyword evidence="1" id="KW-0472">Membrane</keyword>
<dbReference type="AlphaFoldDB" id="A0A645G9T9"/>
<name>A0A645G9T9_9ZZZZ</name>
<organism evidence="2">
    <name type="scientific">bioreactor metagenome</name>
    <dbReference type="NCBI Taxonomy" id="1076179"/>
    <lineage>
        <taxon>unclassified sequences</taxon>
        <taxon>metagenomes</taxon>
        <taxon>ecological metagenomes</taxon>
    </lineage>
</organism>
<keyword evidence="1" id="KW-1133">Transmembrane helix</keyword>